<feature type="domain" description="HTH gntR-type" evidence="5">
    <location>
        <begin position="17"/>
        <end position="84"/>
    </location>
</feature>
<dbReference type="SMART" id="SM00345">
    <property type="entry name" value="HTH_GNTR"/>
    <property type="match status" value="1"/>
</dbReference>
<evidence type="ECO:0000313" key="7">
    <source>
        <dbReference type="Proteomes" id="UP000095672"/>
    </source>
</evidence>
<dbReference type="InterPro" id="IPR008920">
    <property type="entry name" value="TF_FadR/GntR_C"/>
</dbReference>
<dbReference type="GO" id="GO:0003700">
    <property type="term" value="F:DNA-binding transcription factor activity"/>
    <property type="evidence" value="ECO:0007669"/>
    <property type="project" value="InterPro"/>
</dbReference>
<sequence>MENATPTRRGRKPADSAPASHRVAEQIRELILSSELPPGSRISQESLAERFGTSRIPVRDALNRLESDGLVVLKPSSGAWVAKLDLDECIEIYKIRECIEPLALSESVQHITDDDVELLQRLVDQMSSTDNIEDFLRLDRDFHLASYRTSNMPQLNAMVERFWNTTQQYRRAFTNIIGSEGAWIIHAEHKLMVEAIRRRDGEGAGRILREHIRRTRQKLEQNSEIFQD</sequence>
<keyword evidence="7" id="KW-1185">Reference proteome</keyword>
<dbReference type="STRING" id="1769779.AUP74_00237"/>
<evidence type="ECO:0000313" key="6">
    <source>
        <dbReference type="EMBL" id="AOS95709.1"/>
    </source>
</evidence>
<evidence type="ECO:0000256" key="2">
    <source>
        <dbReference type="ARBA" id="ARBA00023125"/>
    </source>
</evidence>
<evidence type="ECO:0000256" key="4">
    <source>
        <dbReference type="SAM" id="MobiDB-lite"/>
    </source>
</evidence>
<dbReference type="Gene3D" id="1.10.10.10">
    <property type="entry name" value="Winged helix-like DNA-binding domain superfamily/Winged helix DNA-binding domain"/>
    <property type="match status" value="1"/>
</dbReference>
<dbReference type="SUPFAM" id="SSF46785">
    <property type="entry name" value="Winged helix' DNA-binding domain"/>
    <property type="match status" value="1"/>
</dbReference>
<dbReference type="InterPro" id="IPR011711">
    <property type="entry name" value="GntR_C"/>
</dbReference>
<keyword evidence="2" id="KW-0238">DNA-binding</keyword>
<dbReference type="InterPro" id="IPR036390">
    <property type="entry name" value="WH_DNA-bd_sf"/>
</dbReference>
<dbReference type="Proteomes" id="UP000095672">
    <property type="component" value="Chromosome"/>
</dbReference>
<gene>
    <name evidence="6" type="primary">mcbR_1</name>
    <name evidence="6" type="ORF">AUP74_00237</name>
</gene>
<dbReference type="GO" id="GO:0003677">
    <property type="term" value="F:DNA binding"/>
    <property type="evidence" value="ECO:0007669"/>
    <property type="project" value="UniProtKB-KW"/>
</dbReference>
<dbReference type="EMBL" id="CP014143">
    <property type="protein sequence ID" value="AOS95709.1"/>
    <property type="molecule type" value="Genomic_DNA"/>
</dbReference>
<dbReference type="PROSITE" id="PS50949">
    <property type="entry name" value="HTH_GNTR"/>
    <property type="match status" value="1"/>
</dbReference>
<dbReference type="OrthoDB" id="9799812at2"/>
<dbReference type="Gene3D" id="1.20.120.530">
    <property type="entry name" value="GntR ligand-binding domain-like"/>
    <property type="match status" value="1"/>
</dbReference>
<dbReference type="InterPro" id="IPR036388">
    <property type="entry name" value="WH-like_DNA-bd_sf"/>
</dbReference>
<dbReference type="SUPFAM" id="SSF48008">
    <property type="entry name" value="GntR ligand-binding domain-like"/>
    <property type="match status" value="1"/>
</dbReference>
<dbReference type="CDD" id="cd07377">
    <property type="entry name" value="WHTH_GntR"/>
    <property type="match status" value="1"/>
</dbReference>
<evidence type="ECO:0000259" key="5">
    <source>
        <dbReference type="PROSITE" id="PS50949"/>
    </source>
</evidence>
<keyword evidence="1" id="KW-0805">Transcription regulation</keyword>
<protein>
    <submittedName>
        <fullName evidence="6">HTH-type transcriptional regulator McbR</fullName>
    </submittedName>
</protein>
<feature type="region of interest" description="Disordered" evidence="4">
    <location>
        <begin position="1"/>
        <end position="21"/>
    </location>
</feature>
<name>A0A1C9W3I1_9GAMM</name>
<keyword evidence="3" id="KW-0804">Transcription</keyword>
<dbReference type="KEGG" id="micc:AUP74_00237"/>
<dbReference type="RefSeq" id="WP_069945952.1">
    <property type="nucleotide sequence ID" value="NZ_CP014143.1"/>
</dbReference>
<reference evidence="7" key="1">
    <citation type="submission" date="2016-01" db="EMBL/GenBank/DDBJ databases">
        <title>Complete genome sequence of Microbulbifer sp. CCB-MM1, a halophile isolated from Matang Mangrove Forest, Perak.</title>
        <authorList>
            <person name="Moh T.H."/>
            <person name="Dinesh B."/>
            <person name="Lau N.-S."/>
            <person name="Go F."/>
            <person name="Alexander Chong S.-C."/>
        </authorList>
    </citation>
    <scope>NUCLEOTIDE SEQUENCE [LARGE SCALE GENOMIC DNA]</scope>
    <source>
        <strain evidence="7">CCB-MM1</strain>
    </source>
</reference>
<dbReference type="Pfam" id="PF07729">
    <property type="entry name" value="FCD"/>
    <property type="match status" value="1"/>
</dbReference>
<dbReference type="Pfam" id="PF00392">
    <property type="entry name" value="GntR"/>
    <property type="match status" value="1"/>
</dbReference>
<evidence type="ECO:0000256" key="1">
    <source>
        <dbReference type="ARBA" id="ARBA00023015"/>
    </source>
</evidence>
<dbReference type="PANTHER" id="PTHR43537">
    <property type="entry name" value="TRANSCRIPTIONAL REGULATOR, GNTR FAMILY"/>
    <property type="match status" value="1"/>
</dbReference>
<dbReference type="InterPro" id="IPR000524">
    <property type="entry name" value="Tscrpt_reg_HTH_GntR"/>
</dbReference>
<dbReference type="SMART" id="SM00895">
    <property type="entry name" value="FCD"/>
    <property type="match status" value="1"/>
</dbReference>
<evidence type="ECO:0000256" key="3">
    <source>
        <dbReference type="ARBA" id="ARBA00023163"/>
    </source>
</evidence>
<dbReference type="AlphaFoldDB" id="A0A1C9W3I1"/>
<dbReference type="PRINTS" id="PR00035">
    <property type="entry name" value="HTHGNTR"/>
</dbReference>
<proteinExistence type="predicted"/>
<accession>A0A1C9W3I1</accession>
<dbReference type="PANTHER" id="PTHR43537:SF24">
    <property type="entry name" value="GLUCONATE OPERON TRANSCRIPTIONAL REPRESSOR"/>
    <property type="match status" value="1"/>
</dbReference>
<organism evidence="6 7">
    <name type="scientific">Microbulbifer aggregans</name>
    <dbReference type="NCBI Taxonomy" id="1769779"/>
    <lineage>
        <taxon>Bacteria</taxon>
        <taxon>Pseudomonadati</taxon>
        <taxon>Pseudomonadota</taxon>
        <taxon>Gammaproteobacteria</taxon>
        <taxon>Cellvibrionales</taxon>
        <taxon>Microbulbiferaceae</taxon>
        <taxon>Microbulbifer</taxon>
    </lineage>
</organism>